<dbReference type="RefSeq" id="WP_022608278.1">
    <property type="nucleotide sequence ID" value="NZ_ASSJ01000070.1"/>
</dbReference>
<evidence type="ECO:0000256" key="9">
    <source>
        <dbReference type="ARBA" id="ARBA00023235"/>
    </source>
</evidence>
<keyword evidence="16" id="KW-1185">Reference proteome</keyword>
<evidence type="ECO:0000256" key="5">
    <source>
        <dbReference type="ARBA" id="ARBA00001954"/>
    </source>
</evidence>
<feature type="binding site" evidence="10 13">
    <location>
        <position position="69"/>
    </location>
    <ligand>
        <name>a divalent metal cation</name>
        <dbReference type="ChEBI" id="CHEBI:60240"/>
    </ligand>
</feature>
<dbReference type="STRING" id="582515.KR51_00027860"/>
<keyword evidence="10 11" id="KW-0119">Carbohydrate metabolism</keyword>
<dbReference type="GO" id="GO:0019323">
    <property type="term" value="P:pentose catabolic process"/>
    <property type="evidence" value="ECO:0007669"/>
    <property type="project" value="UniProtKB-UniRule"/>
</dbReference>
<feature type="binding site" evidence="10 13">
    <location>
        <position position="38"/>
    </location>
    <ligand>
        <name>a divalent metal cation</name>
        <dbReference type="ChEBI" id="CHEBI:60240"/>
    </ligand>
</feature>
<dbReference type="OrthoDB" id="1645589at2"/>
<comment type="catalytic activity">
    <reaction evidence="1 10 11">
        <text>D-ribulose 5-phosphate = D-xylulose 5-phosphate</text>
        <dbReference type="Rhea" id="RHEA:13677"/>
        <dbReference type="ChEBI" id="CHEBI:57737"/>
        <dbReference type="ChEBI" id="CHEBI:58121"/>
        <dbReference type="EC" id="5.1.3.1"/>
    </reaction>
</comment>
<evidence type="ECO:0000256" key="11">
    <source>
        <dbReference type="PIRNR" id="PIRNR001461"/>
    </source>
</evidence>
<dbReference type="PROSITE" id="PS01085">
    <property type="entry name" value="RIBUL_P_3_EPIMER_1"/>
    <property type="match status" value="1"/>
</dbReference>
<evidence type="ECO:0000313" key="16">
    <source>
        <dbReference type="Proteomes" id="UP000016960"/>
    </source>
</evidence>
<evidence type="ECO:0000256" key="14">
    <source>
        <dbReference type="PIRSR" id="PIRSR001461-3"/>
    </source>
</evidence>
<dbReference type="FunFam" id="3.20.20.70:FF:000004">
    <property type="entry name" value="Ribulose-phosphate 3-epimerase"/>
    <property type="match status" value="1"/>
</dbReference>
<feature type="binding site" evidence="10">
    <location>
        <begin position="180"/>
        <end position="182"/>
    </location>
    <ligand>
        <name>substrate</name>
    </ligand>
</feature>
<protein>
    <recommendedName>
        <fullName evidence="7 10">Ribulose-phosphate 3-epimerase</fullName>
        <ecNumber evidence="7 10">5.1.3.1</ecNumber>
    </recommendedName>
</protein>
<keyword evidence="13" id="KW-0862">Zinc</keyword>
<dbReference type="PATRIC" id="fig|582515.4.peg.3135"/>
<organism evidence="15 16">
    <name type="scientific">Rubidibacter lacunae KORDI 51-2</name>
    <dbReference type="NCBI Taxonomy" id="582515"/>
    <lineage>
        <taxon>Bacteria</taxon>
        <taxon>Bacillati</taxon>
        <taxon>Cyanobacteriota</taxon>
        <taxon>Cyanophyceae</taxon>
        <taxon>Oscillatoriophycideae</taxon>
        <taxon>Chroococcales</taxon>
        <taxon>Aphanothecaceae</taxon>
        <taxon>Rubidibacter</taxon>
    </lineage>
</organism>
<feature type="binding site" evidence="10 14">
    <location>
        <begin position="147"/>
        <end position="150"/>
    </location>
    <ligand>
        <name>substrate</name>
    </ligand>
</feature>
<comment type="pathway">
    <text evidence="10">Carbohydrate degradation.</text>
</comment>
<comment type="cofactor">
    <cofactor evidence="10 13">
        <name>a divalent metal cation</name>
        <dbReference type="ChEBI" id="CHEBI:60240"/>
    </cofactor>
    <text evidence="10 13">Binds 1 divalent metal cation per subunit.</text>
</comment>
<evidence type="ECO:0000256" key="4">
    <source>
        <dbReference type="ARBA" id="ARBA00001947"/>
    </source>
</evidence>
<dbReference type="InterPro" id="IPR011060">
    <property type="entry name" value="RibuloseP-bd_barrel"/>
</dbReference>
<evidence type="ECO:0000313" key="15">
    <source>
        <dbReference type="EMBL" id="ERN40796.1"/>
    </source>
</evidence>
<dbReference type="PROSITE" id="PS01086">
    <property type="entry name" value="RIBUL_P_3_EPIMER_2"/>
    <property type="match status" value="1"/>
</dbReference>
<evidence type="ECO:0000256" key="6">
    <source>
        <dbReference type="ARBA" id="ARBA00009541"/>
    </source>
</evidence>
<comment type="caution">
    <text evidence="15">The sequence shown here is derived from an EMBL/GenBank/DDBJ whole genome shotgun (WGS) entry which is preliminary data.</text>
</comment>
<feature type="binding site" evidence="14">
    <location>
        <position position="182"/>
    </location>
    <ligand>
        <name>substrate</name>
    </ligand>
</feature>
<keyword evidence="13" id="KW-0464">Manganese</keyword>
<evidence type="ECO:0000256" key="12">
    <source>
        <dbReference type="PIRSR" id="PIRSR001461-1"/>
    </source>
</evidence>
<comment type="cofactor">
    <cofactor evidence="5">
        <name>Fe(2+)</name>
        <dbReference type="ChEBI" id="CHEBI:29033"/>
    </cofactor>
</comment>
<accession>U5DGR6</accession>
<keyword evidence="13" id="KW-0170">Cobalt</keyword>
<feature type="binding site" evidence="10 14">
    <location>
        <position position="11"/>
    </location>
    <ligand>
        <name>substrate</name>
    </ligand>
</feature>
<dbReference type="EC" id="5.1.3.1" evidence="7 10"/>
<dbReference type="NCBIfam" id="TIGR01163">
    <property type="entry name" value="rpe"/>
    <property type="match status" value="1"/>
</dbReference>
<feature type="binding site" evidence="10 13">
    <location>
        <position position="180"/>
    </location>
    <ligand>
        <name>a divalent metal cation</name>
        <dbReference type="ChEBI" id="CHEBI:60240"/>
    </ligand>
</feature>
<dbReference type="HAMAP" id="MF_02227">
    <property type="entry name" value="RPE"/>
    <property type="match status" value="1"/>
</dbReference>
<evidence type="ECO:0000256" key="1">
    <source>
        <dbReference type="ARBA" id="ARBA00001782"/>
    </source>
</evidence>
<dbReference type="Proteomes" id="UP000016960">
    <property type="component" value="Unassembled WGS sequence"/>
</dbReference>
<feature type="binding site" evidence="10 14">
    <location>
        <position position="69"/>
    </location>
    <ligand>
        <name>substrate</name>
    </ligand>
</feature>
<dbReference type="InParanoid" id="U5DGR6"/>
<reference evidence="15 16" key="1">
    <citation type="submission" date="2013-05" db="EMBL/GenBank/DDBJ databases">
        <title>Draft genome sequence of Rubidibacter lacunae KORDI 51-2.</title>
        <authorList>
            <person name="Choi D.H."/>
            <person name="Noh J.H."/>
            <person name="Kwon K.-K."/>
            <person name="Lee J.-H."/>
            <person name="Ryu J.-Y."/>
        </authorList>
    </citation>
    <scope>NUCLEOTIDE SEQUENCE [LARGE SCALE GENOMIC DNA]</scope>
    <source>
        <strain evidence="15 16">KORDI 51-2</strain>
    </source>
</reference>
<dbReference type="SUPFAM" id="SSF51366">
    <property type="entry name" value="Ribulose-phoshate binding barrel"/>
    <property type="match status" value="1"/>
</dbReference>
<keyword evidence="8 10" id="KW-0479">Metal-binding</keyword>
<dbReference type="GO" id="GO:0004750">
    <property type="term" value="F:D-ribulose-phosphate 3-epimerase activity"/>
    <property type="evidence" value="ECO:0007669"/>
    <property type="project" value="UniProtKB-UniRule"/>
</dbReference>
<dbReference type="eggNOG" id="COG0036">
    <property type="taxonomic scope" value="Bacteria"/>
</dbReference>
<evidence type="ECO:0000256" key="7">
    <source>
        <dbReference type="ARBA" id="ARBA00013188"/>
    </source>
</evidence>
<comment type="cofactor">
    <cofactor evidence="3">
        <name>Co(2+)</name>
        <dbReference type="ChEBI" id="CHEBI:48828"/>
    </cofactor>
</comment>
<proteinExistence type="inferred from homology"/>
<evidence type="ECO:0000256" key="8">
    <source>
        <dbReference type="ARBA" id="ARBA00022723"/>
    </source>
</evidence>
<feature type="binding site" evidence="10 14">
    <location>
        <begin position="202"/>
        <end position="203"/>
    </location>
    <ligand>
        <name>substrate</name>
    </ligand>
</feature>
<evidence type="ECO:0000256" key="2">
    <source>
        <dbReference type="ARBA" id="ARBA00001936"/>
    </source>
</evidence>
<keyword evidence="9 10" id="KW-0413">Isomerase</keyword>
<dbReference type="Gene3D" id="3.20.20.70">
    <property type="entry name" value="Aldolase class I"/>
    <property type="match status" value="1"/>
</dbReference>
<gene>
    <name evidence="10" type="primary">rpe</name>
    <name evidence="15" type="ORF">KR51_00027860</name>
</gene>
<dbReference type="GO" id="GO:0006098">
    <property type="term" value="P:pentose-phosphate shunt"/>
    <property type="evidence" value="ECO:0007669"/>
    <property type="project" value="UniProtKB-UniRule"/>
</dbReference>
<evidence type="ECO:0000256" key="3">
    <source>
        <dbReference type="ARBA" id="ARBA00001941"/>
    </source>
</evidence>
<dbReference type="NCBIfam" id="NF004076">
    <property type="entry name" value="PRK05581.1-4"/>
    <property type="match status" value="1"/>
</dbReference>
<dbReference type="AlphaFoldDB" id="U5DGR6"/>
<dbReference type="FunCoup" id="U5DGR6">
    <property type="interactions" value="518"/>
</dbReference>
<dbReference type="InterPro" id="IPR026019">
    <property type="entry name" value="Ribul_P_3_epim"/>
</dbReference>
<feature type="binding site" evidence="10 13">
    <location>
        <position position="36"/>
    </location>
    <ligand>
        <name>a divalent metal cation</name>
        <dbReference type="ChEBI" id="CHEBI:60240"/>
    </ligand>
</feature>
<sequence length="231" mass="25028">MTEKQVVIAPSILSADFSRLGEEIKAVDAAGADWIHVDVMDGRFVPNITIGPLIVQAIRPLTRKPLDVHLMIVEPEKYVEDFAAAGADIISVHAEHNASPHLHRTLGSIRDLGKQAGVVLNPSTPLEMIEYVLELCDLVLLMSVNPGFGGQKFIPEILPKIQKLRAMCEERGLDPWIEVDGGLKPNNTWQVLEAGANAVVAGSAVFKADDYSAAIADIRCSKRPQPELAAV</sequence>
<dbReference type="GO" id="GO:0046872">
    <property type="term" value="F:metal ion binding"/>
    <property type="evidence" value="ECO:0007669"/>
    <property type="project" value="UniProtKB-UniRule"/>
</dbReference>
<evidence type="ECO:0000256" key="10">
    <source>
        <dbReference type="HAMAP-Rule" id="MF_02227"/>
    </source>
</evidence>
<dbReference type="EMBL" id="ASSJ01000070">
    <property type="protein sequence ID" value="ERN40796.1"/>
    <property type="molecule type" value="Genomic_DNA"/>
</dbReference>
<dbReference type="PANTHER" id="PTHR11749">
    <property type="entry name" value="RIBULOSE-5-PHOSPHATE-3-EPIMERASE"/>
    <property type="match status" value="1"/>
</dbReference>
<feature type="active site" description="Proton acceptor" evidence="10 12">
    <location>
        <position position="38"/>
    </location>
</feature>
<comment type="cofactor">
    <cofactor evidence="4">
        <name>Zn(2+)</name>
        <dbReference type="ChEBI" id="CHEBI:29105"/>
    </cofactor>
</comment>
<evidence type="ECO:0000256" key="13">
    <source>
        <dbReference type="PIRSR" id="PIRSR001461-2"/>
    </source>
</evidence>
<dbReference type="PIRSF" id="PIRSF001461">
    <property type="entry name" value="RPE"/>
    <property type="match status" value="1"/>
</dbReference>
<comment type="cofactor">
    <cofactor evidence="2">
        <name>Mn(2+)</name>
        <dbReference type="ChEBI" id="CHEBI:29035"/>
    </cofactor>
</comment>
<comment type="similarity">
    <text evidence="6 10 11">Belongs to the ribulose-phosphate 3-epimerase family.</text>
</comment>
<name>U5DGR6_9CHRO</name>
<dbReference type="CDD" id="cd00429">
    <property type="entry name" value="RPE"/>
    <property type="match status" value="1"/>
</dbReference>
<dbReference type="InterPro" id="IPR000056">
    <property type="entry name" value="Ribul_P_3_epim-like"/>
</dbReference>
<feature type="active site" description="Proton donor" evidence="10 12">
    <location>
        <position position="180"/>
    </location>
</feature>
<comment type="function">
    <text evidence="10">Catalyzes the reversible epimerization of D-ribulose 5-phosphate to D-xylulose 5-phosphate.</text>
</comment>
<dbReference type="GO" id="GO:0005737">
    <property type="term" value="C:cytoplasm"/>
    <property type="evidence" value="ECO:0007669"/>
    <property type="project" value="UniProtKB-ARBA"/>
</dbReference>
<dbReference type="InterPro" id="IPR013785">
    <property type="entry name" value="Aldolase_TIM"/>
</dbReference>
<dbReference type="Pfam" id="PF00834">
    <property type="entry name" value="Ribul_P_3_epim"/>
    <property type="match status" value="1"/>
</dbReference>